<feature type="non-terminal residue" evidence="2">
    <location>
        <position position="1"/>
    </location>
</feature>
<keyword evidence="1" id="KW-0472">Membrane</keyword>
<proteinExistence type="predicted"/>
<gene>
    <name evidence="2" type="ordered locus">Os07g0110500</name>
</gene>
<reference evidence="3" key="2">
    <citation type="journal article" date="2008" name="Nucleic Acids Res.">
        <title>The rice annotation project database (RAP-DB): 2008 update.</title>
        <authorList>
            <consortium name="The rice annotation project (RAP)"/>
        </authorList>
    </citation>
    <scope>GENOME REANNOTATION</scope>
    <source>
        <strain evidence="3">cv. Nipponbare</strain>
    </source>
</reference>
<sequence>WNERNLGKVRSIEKILSKRDMVRESSESLILERMKKIGTHNTKHAWMVAGVTISGYLFGAAFVALLTESQLPKREEEKEA</sequence>
<accession>Q0D926</accession>
<reference evidence="2 3" key="1">
    <citation type="journal article" date="2005" name="Nature">
        <title>The map-based sequence of the rice genome.</title>
        <authorList>
            <consortium name="International rice genome sequencing project (IRGSP)"/>
            <person name="Matsumoto T."/>
            <person name="Wu J."/>
            <person name="Kanamori H."/>
            <person name="Katayose Y."/>
            <person name="Fujisawa M."/>
            <person name="Namiki N."/>
            <person name="Mizuno H."/>
            <person name="Yamamoto K."/>
            <person name="Antonio B.A."/>
            <person name="Baba T."/>
            <person name="Sakata K."/>
            <person name="Nagamura Y."/>
            <person name="Aoki H."/>
            <person name="Arikawa K."/>
            <person name="Arita K."/>
            <person name="Bito T."/>
            <person name="Chiden Y."/>
            <person name="Fujitsuka N."/>
            <person name="Fukunaka R."/>
            <person name="Hamada M."/>
            <person name="Harada C."/>
            <person name="Hayashi A."/>
            <person name="Hijishita S."/>
            <person name="Honda M."/>
            <person name="Hosokawa S."/>
            <person name="Ichikawa Y."/>
            <person name="Idonuma A."/>
            <person name="Iijima M."/>
            <person name="Ikeda M."/>
            <person name="Ikeno M."/>
            <person name="Ito K."/>
            <person name="Ito S."/>
            <person name="Ito T."/>
            <person name="Ito Y."/>
            <person name="Ito Y."/>
            <person name="Iwabuchi A."/>
            <person name="Kamiya K."/>
            <person name="Karasawa W."/>
            <person name="Kurita K."/>
            <person name="Katagiri S."/>
            <person name="Kikuta A."/>
            <person name="Kobayashi H."/>
            <person name="Kobayashi N."/>
            <person name="Machita K."/>
            <person name="Maehara T."/>
            <person name="Masukawa M."/>
            <person name="Mizubayashi T."/>
            <person name="Mukai Y."/>
            <person name="Nagasaki H."/>
            <person name="Nagata Y."/>
            <person name="Naito S."/>
            <person name="Nakashima M."/>
            <person name="Nakama Y."/>
            <person name="Nakamichi Y."/>
            <person name="Nakamura M."/>
            <person name="Meguro A."/>
            <person name="Negishi M."/>
            <person name="Ohta I."/>
            <person name="Ohta T."/>
            <person name="Okamoto M."/>
            <person name="Ono N."/>
            <person name="Saji S."/>
            <person name="Sakaguchi M."/>
            <person name="Sakai K."/>
            <person name="Shibata M."/>
            <person name="Shimokawa T."/>
            <person name="Song J."/>
            <person name="Takazaki Y."/>
            <person name="Terasawa K."/>
            <person name="Tsugane M."/>
            <person name="Tsuji K."/>
            <person name="Ueda S."/>
            <person name="Waki K."/>
            <person name="Yamagata H."/>
            <person name="Yamamoto M."/>
            <person name="Yamamoto S."/>
            <person name="Yamane H."/>
            <person name="Yoshiki S."/>
            <person name="Yoshihara R."/>
            <person name="Yukawa K."/>
            <person name="Zhong H."/>
            <person name="Yano M."/>
            <person name="Yuan Q."/>
            <person name="Ouyang S."/>
            <person name="Liu J."/>
            <person name="Jones K.M."/>
            <person name="Gansberger K."/>
            <person name="Moffat K."/>
            <person name="Hill J."/>
            <person name="Bera J."/>
            <person name="Fadrosh D."/>
            <person name="Jin S."/>
            <person name="Johri S."/>
            <person name="Kim M."/>
            <person name="Overton L."/>
            <person name="Reardon M."/>
            <person name="Tsitrin T."/>
            <person name="Vuong H."/>
            <person name="Weaver B."/>
            <person name="Ciecko A."/>
            <person name="Tallon L."/>
            <person name="Jackson J."/>
            <person name="Pai G."/>
            <person name="Aken S.V."/>
            <person name="Utterback T."/>
            <person name="Reidmuller S."/>
            <person name="Feldblyum T."/>
            <person name="Hsiao J."/>
            <person name="Zismann V."/>
            <person name="Iobst S."/>
            <person name="de Vazeille A.R."/>
            <person name="Buell C.R."/>
            <person name="Ying K."/>
            <person name="Li Y."/>
            <person name="Lu T."/>
            <person name="Huang Y."/>
            <person name="Zhao Q."/>
            <person name="Feng Q."/>
            <person name="Zhang L."/>
            <person name="Zhu J."/>
            <person name="Weng Q."/>
            <person name="Mu J."/>
            <person name="Lu Y."/>
            <person name="Fan D."/>
            <person name="Liu Y."/>
            <person name="Guan J."/>
            <person name="Zhang Y."/>
            <person name="Yu S."/>
            <person name="Liu X."/>
            <person name="Zhang Y."/>
            <person name="Hong G."/>
            <person name="Han B."/>
            <person name="Choisne N."/>
            <person name="Demange N."/>
            <person name="Orjeda G."/>
            <person name="Samain S."/>
            <person name="Cattolico L."/>
            <person name="Pelletier E."/>
            <person name="Couloux A."/>
            <person name="Segurens B."/>
            <person name="Wincker P."/>
            <person name="D'Hont A."/>
            <person name="Scarpelli C."/>
            <person name="Weissenbach J."/>
            <person name="Salanoubat M."/>
            <person name="Quetier F."/>
            <person name="Yu Y."/>
            <person name="Kim H.R."/>
            <person name="Rambo T."/>
            <person name="Currie J."/>
            <person name="Collura K."/>
            <person name="Luo M."/>
            <person name="Yang T."/>
            <person name="Ammiraju J.S.S."/>
            <person name="Engler F."/>
            <person name="Soderlund C."/>
            <person name="Wing R.A."/>
            <person name="Palmer L.E."/>
            <person name="de la Bastide M."/>
            <person name="Spiegel L."/>
            <person name="Nascimento L."/>
            <person name="Zutavern T."/>
            <person name="O'Shaughnessy A."/>
            <person name="Dike S."/>
            <person name="Dedhia N."/>
            <person name="Preston R."/>
            <person name="Balija V."/>
            <person name="McCombie W.R."/>
            <person name="Chow T."/>
            <person name="Chen H."/>
            <person name="Chung M."/>
            <person name="Chen C."/>
            <person name="Shaw J."/>
            <person name="Wu H."/>
            <person name="Hsiao K."/>
            <person name="Chao Y."/>
            <person name="Chu M."/>
            <person name="Cheng C."/>
            <person name="Hour A."/>
            <person name="Lee P."/>
            <person name="Lin S."/>
            <person name="Lin Y."/>
            <person name="Liou J."/>
            <person name="Liu S."/>
            <person name="Hsing Y."/>
            <person name="Raghuvanshi S."/>
            <person name="Mohanty A."/>
            <person name="Bharti A.K."/>
            <person name="Gaur A."/>
            <person name="Gupta V."/>
            <person name="Kumar D."/>
            <person name="Ravi V."/>
            <person name="Vij S."/>
            <person name="Kapur A."/>
            <person name="Khurana P."/>
            <person name="Khurana P."/>
            <person name="Khurana J.P."/>
            <person name="Tyagi A.K."/>
            <person name="Gaikwad K."/>
            <person name="Singh A."/>
            <person name="Dalal V."/>
            <person name="Srivastava S."/>
            <person name="Dixit A."/>
            <person name="Pal A.K."/>
            <person name="Ghazi I.A."/>
            <person name="Yadav M."/>
            <person name="Pandit A."/>
            <person name="Bhargava A."/>
            <person name="Sureshbabu K."/>
            <person name="Batra K."/>
            <person name="Sharma T.R."/>
            <person name="Mohapatra T."/>
            <person name="Singh N.K."/>
            <person name="Messing J."/>
            <person name="Nelson A.B."/>
            <person name="Fuks G."/>
            <person name="Kavchok S."/>
            <person name="Keizer G."/>
            <person name="Linton E."/>
            <person name="Llaca V."/>
            <person name="Song R."/>
            <person name="Tanyolac B."/>
            <person name="Young S."/>
            <person name="Ho-Il K."/>
            <person name="Hahn J.H."/>
            <person name="Sangsakoo G."/>
            <person name="Vanavichit A."/>
            <person name="de Mattos Luiz.A.T."/>
            <person name="Zimmer P.D."/>
            <person name="Malone G."/>
            <person name="Dellagostin O."/>
            <person name="de Oliveira A.C."/>
            <person name="Bevan M."/>
            <person name="Bancroft I."/>
            <person name="Minx P."/>
            <person name="Cordum H."/>
            <person name="Wilson R."/>
            <person name="Cheng Z."/>
            <person name="Jin W."/>
            <person name="Jiang J."/>
            <person name="Leong S.A."/>
            <person name="Iwama H."/>
            <person name="Gojobori T."/>
            <person name="Itoh T."/>
            <person name="Niimura Y."/>
            <person name="Fujii Y."/>
            <person name="Habara T."/>
            <person name="Sakai H."/>
            <person name="Sato Y."/>
            <person name="Wilson G."/>
            <person name="Kumar K."/>
            <person name="McCouch S."/>
            <person name="Juretic N."/>
            <person name="Hoen D."/>
            <person name="Wright S."/>
            <person name="Bruskiewich R."/>
            <person name="Bureau T."/>
            <person name="Miyao A."/>
            <person name="Hirochika H."/>
            <person name="Nishikawa T."/>
            <person name="Kadowaki K."/>
            <person name="Sugiura M."/>
            <person name="Burr B."/>
            <person name="Sasaki T."/>
        </authorList>
    </citation>
    <scope>NUCLEOTIDE SEQUENCE [LARGE SCALE GENOMIC DNA]</scope>
    <source>
        <strain evidence="3">cv. Nipponbare</strain>
    </source>
</reference>
<organism evidence="2 3">
    <name type="scientific">Oryza sativa subsp. japonica</name>
    <name type="common">Rice</name>
    <dbReference type="NCBI Taxonomy" id="39947"/>
    <lineage>
        <taxon>Eukaryota</taxon>
        <taxon>Viridiplantae</taxon>
        <taxon>Streptophyta</taxon>
        <taxon>Embryophyta</taxon>
        <taxon>Tracheophyta</taxon>
        <taxon>Spermatophyta</taxon>
        <taxon>Magnoliopsida</taxon>
        <taxon>Liliopsida</taxon>
        <taxon>Poales</taxon>
        <taxon>Poaceae</taxon>
        <taxon>BOP clade</taxon>
        <taxon>Oryzoideae</taxon>
        <taxon>Oryzeae</taxon>
        <taxon>Oryzinae</taxon>
        <taxon>Oryza</taxon>
        <taxon>Oryza sativa</taxon>
    </lineage>
</organism>
<dbReference type="KEGG" id="dosa:Os07g0110500"/>
<evidence type="ECO:0000313" key="3">
    <source>
        <dbReference type="Proteomes" id="UP000000763"/>
    </source>
</evidence>
<protein>
    <submittedName>
        <fullName evidence="2">Os07g0110500 protein</fullName>
    </submittedName>
</protein>
<name>Q0D926_ORYSJ</name>
<dbReference type="Proteomes" id="UP000000763">
    <property type="component" value="Chromosome 7"/>
</dbReference>
<dbReference type="EMBL" id="AP008213">
    <property type="protein sequence ID" value="BAF20647.2"/>
    <property type="molecule type" value="Genomic_DNA"/>
</dbReference>
<keyword evidence="1" id="KW-0812">Transmembrane</keyword>
<feature type="transmembrane region" description="Helical" evidence="1">
    <location>
        <begin position="44"/>
        <end position="66"/>
    </location>
</feature>
<dbReference type="AlphaFoldDB" id="Q0D926"/>
<evidence type="ECO:0000256" key="1">
    <source>
        <dbReference type="SAM" id="Phobius"/>
    </source>
</evidence>
<keyword evidence="1" id="KW-1133">Transmembrane helix</keyword>
<evidence type="ECO:0000313" key="2">
    <source>
        <dbReference type="EMBL" id="BAF20647.2"/>
    </source>
</evidence>